<dbReference type="EnsemblPlants" id="KRH21689">
    <property type="protein sequence ID" value="KRH21689"/>
    <property type="gene ID" value="GLYMA_13G254000"/>
</dbReference>
<dbReference type="OMA" id="WGVNFHP"/>
<dbReference type="GeneID" id="102665973"/>
<accession>A0A0R0H2C9</accession>
<evidence type="ECO:0000313" key="3">
    <source>
        <dbReference type="EnsemblPlants" id="KRH21689"/>
    </source>
</evidence>
<dbReference type="InterPro" id="IPR054290">
    <property type="entry name" value="DUF7026"/>
</dbReference>
<keyword evidence="4" id="KW-1185">Reference proteome</keyword>
<sequence length="160" mass="17904">MALRIHVISPFFSISTTSPVALSTHKLTIRRINCTGGGEGGINDASLASELAARAARMNAHSVMAEEAMRKSRKLLFGELCEYMGLDEDQAQHKWTYMDDDEKLVLVKAFLAEWGSHFHPLSARSTKEMLEEYLRQGNSPPKLTNSPFFFEGLNRIIGFP</sequence>
<evidence type="ECO:0000313" key="4">
    <source>
        <dbReference type="Proteomes" id="UP000008827"/>
    </source>
</evidence>
<dbReference type="PaxDb" id="3847-GLYMA13G32700.2"/>
<dbReference type="Proteomes" id="UP000008827">
    <property type="component" value="Chromosome 13"/>
</dbReference>
<proteinExistence type="predicted"/>
<name>A0A0R0H2C9_SOYBN</name>
<dbReference type="EMBL" id="CM000846">
    <property type="protein sequence ID" value="KRH21689.1"/>
    <property type="molecule type" value="Genomic_DNA"/>
</dbReference>
<dbReference type="Gramene" id="KRH21689">
    <property type="protein sequence ID" value="KRH21689"/>
    <property type="gene ID" value="GLYMA_13G254000"/>
</dbReference>
<organism evidence="2">
    <name type="scientific">Glycine max</name>
    <name type="common">Soybean</name>
    <name type="synonym">Glycine hispida</name>
    <dbReference type="NCBI Taxonomy" id="3847"/>
    <lineage>
        <taxon>Eukaryota</taxon>
        <taxon>Viridiplantae</taxon>
        <taxon>Streptophyta</taxon>
        <taxon>Embryophyta</taxon>
        <taxon>Tracheophyta</taxon>
        <taxon>Spermatophyta</taxon>
        <taxon>Magnoliopsida</taxon>
        <taxon>eudicotyledons</taxon>
        <taxon>Gunneridae</taxon>
        <taxon>Pentapetalae</taxon>
        <taxon>rosids</taxon>
        <taxon>fabids</taxon>
        <taxon>Fabales</taxon>
        <taxon>Fabaceae</taxon>
        <taxon>Papilionoideae</taxon>
        <taxon>50 kb inversion clade</taxon>
        <taxon>NPAAA clade</taxon>
        <taxon>indigoferoid/millettioid clade</taxon>
        <taxon>Phaseoleae</taxon>
        <taxon>Glycine</taxon>
        <taxon>Glycine subgen. Soja</taxon>
    </lineage>
</organism>
<dbReference type="Pfam" id="PF22950">
    <property type="entry name" value="DUF7026"/>
    <property type="match status" value="1"/>
</dbReference>
<protein>
    <recommendedName>
        <fullName evidence="1">DUF7026 domain-containing protein</fullName>
    </recommendedName>
</protein>
<dbReference type="KEGG" id="gmx:102665973"/>
<dbReference type="AlphaFoldDB" id="A0A0R0H2C9"/>
<gene>
    <name evidence="3" type="primary">LOC102665973</name>
    <name evidence="2" type="ORF">GLYMA_13G254000</name>
</gene>
<reference evidence="2" key="3">
    <citation type="submission" date="2018-07" db="EMBL/GenBank/DDBJ databases">
        <title>WGS assembly of Glycine max.</title>
        <authorList>
            <person name="Schmutz J."/>
            <person name="Cannon S."/>
            <person name="Schlueter J."/>
            <person name="Ma J."/>
            <person name="Mitros T."/>
            <person name="Nelson W."/>
            <person name="Hyten D."/>
            <person name="Song Q."/>
            <person name="Thelen J."/>
            <person name="Cheng J."/>
            <person name="Xu D."/>
            <person name="Hellsten U."/>
            <person name="May G."/>
            <person name="Yu Y."/>
            <person name="Sakurai T."/>
            <person name="Umezawa T."/>
            <person name="Bhattacharyya M."/>
            <person name="Sandhu D."/>
            <person name="Valliyodan B."/>
            <person name="Lindquist E."/>
            <person name="Peto M."/>
            <person name="Grant D."/>
            <person name="Shu S."/>
            <person name="Goodstein D."/>
            <person name="Barry K."/>
            <person name="Futrell-Griggs M."/>
            <person name="Abernathy B."/>
            <person name="Du J."/>
            <person name="Tian Z."/>
            <person name="Zhu L."/>
            <person name="Gill N."/>
            <person name="Joshi T."/>
            <person name="Libault M."/>
            <person name="Sethuraman A."/>
            <person name="Zhang X."/>
            <person name="Shinozaki K."/>
            <person name="Nguyen H."/>
            <person name="Wing R."/>
            <person name="Cregan P."/>
            <person name="Specht J."/>
            <person name="Grimwood J."/>
            <person name="Rokhsar D."/>
            <person name="Stacey G."/>
            <person name="Shoemaker R."/>
            <person name="Jackson S."/>
        </authorList>
    </citation>
    <scope>NUCLEOTIDE SEQUENCE</scope>
    <source>
        <tissue evidence="2">Callus</tissue>
    </source>
</reference>
<dbReference type="OrthoDB" id="1920063at2759"/>
<evidence type="ECO:0000259" key="1">
    <source>
        <dbReference type="Pfam" id="PF22950"/>
    </source>
</evidence>
<reference evidence="3" key="2">
    <citation type="submission" date="2018-02" db="UniProtKB">
        <authorList>
            <consortium name="EnsemblPlants"/>
        </authorList>
    </citation>
    <scope>IDENTIFICATION</scope>
    <source>
        <strain evidence="3">Williams 82</strain>
    </source>
</reference>
<evidence type="ECO:0000313" key="2">
    <source>
        <dbReference type="EMBL" id="KRH21689.1"/>
    </source>
</evidence>
<reference evidence="2 3" key="1">
    <citation type="journal article" date="2010" name="Nature">
        <title>Genome sequence of the palaeopolyploid soybean.</title>
        <authorList>
            <person name="Schmutz J."/>
            <person name="Cannon S.B."/>
            <person name="Schlueter J."/>
            <person name="Ma J."/>
            <person name="Mitros T."/>
            <person name="Nelson W."/>
            <person name="Hyten D.L."/>
            <person name="Song Q."/>
            <person name="Thelen J.J."/>
            <person name="Cheng J."/>
            <person name="Xu D."/>
            <person name="Hellsten U."/>
            <person name="May G.D."/>
            <person name="Yu Y."/>
            <person name="Sakurai T."/>
            <person name="Umezawa T."/>
            <person name="Bhattacharyya M.K."/>
            <person name="Sandhu D."/>
            <person name="Valliyodan B."/>
            <person name="Lindquist E."/>
            <person name="Peto M."/>
            <person name="Grant D."/>
            <person name="Shu S."/>
            <person name="Goodstein D."/>
            <person name="Barry K."/>
            <person name="Futrell-Griggs M."/>
            <person name="Abernathy B."/>
            <person name="Du J."/>
            <person name="Tian Z."/>
            <person name="Zhu L."/>
            <person name="Gill N."/>
            <person name="Joshi T."/>
            <person name="Libault M."/>
            <person name="Sethuraman A."/>
            <person name="Zhang X.-C."/>
            <person name="Shinozaki K."/>
            <person name="Nguyen H.T."/>
            <person name="Wing R.A."/>
            <person name="Cregan P."/>
            <person name="Specht J."/>
            <person name="Grimwood J."/>
            <person name="Rokhsar D."/>
            <person name="Stacey G."/>
            <person name="Shoemaker R.C."/>
            <person name="Jackson S.A."/>
        </authorList>
    </citation>
    <scope>NUCLEOTIDE SEQUENCE [LARGE SCALE GENOMIC DNA]</scope>
    <source>
        <strain evidence="3">cv. Williams 82</strain>
        <tissue evidence="2">Callus</tissue>
    </source>
</reference>
<feature type="domain" description="DUF7026" evidence="1">
    <location>
        <begin position="66"/>
        <end position="114"/>
    </location>
</feature>
<dbReference type="RefSeq" id="XP_006594662.1">
    <property type="nucleotide sequence ID" value="XM_006594599.3"/>
</dbReference>